<feature type="binding site" evidence="10">
    <location>
        <begin position="250"/>
        <end position="251"/>
    </location>
    <ligand>
        <name>substrate</name>
        <note>ligand shared between dimeric partners</note>
    </ligand>
</feature>
<comment type="subcellular location">
    <subcellularLocation>
        <location evidence="10">Cytoplasm</location>
    </subcellularLocation>
</comment>
<feature type="site" description="Important for catalytic activity and substrate specificity; stabilizes the transition state when the phosphoryl donor is PPi; prevents ATP from binding by mimicking the alpha-phosphate group of ATP" evidence="10">
    <location>
        <position position="184"/>
    </location>
</feature>
<dbReference type="GO" id="GO:0005524">
    <property type="term" value="F:ATP binding"/>
    <property type="evidence" value="ECO:0007669"/>
    <property type="project" value="InterPro"/>
</dbReference>
<feature type="binding site" evidence="10">
    <location>
        <begin position="211"/>
        <end position="213"/>
    </location>
    <ligand>
        <name>substrate</name>
    </ligand>
</feature>
<dbReference type="GO" id="GO:0046872">
    <property type="term" value="F:metal ion binding"/>
    <property type="evidence" value="ECO:0007669"/>
    <property type="project" value="UniProtKB-KW"/>
</dbReference>
<dbReference type="InterPro" id="IPR035966">
    <property type="entry name" value="PKF_sf"/>
</dbReference>
<name>A0AAV1C6C0_OLDCO</name>
<evidence type="ECO:0000256" key="9">
    <source>
        <dbReference type="ARBA" id="ARBA00048072"/>
    </source>
</evidence>
<dbReference type="GO" id="GO:0003872">
    <property type="term" value="F:6-phosphofructokinase activity"/>
    <property type="evidence" value="ECO:0007669"/>
    <property type="project" value="UniProtKB-UniRule"/>
</dbReference>
<keyword evidence="6 10" id="KW-0418">Kinase</keyword>
<evidence type="ECO:0000256" key="5">
    <source>
        <dbReference type="ARBA" id="ARBA00022723"/>
    </source>
</evidence>
<accession>A0AAV1C6C0</accession>
<feature type="binding site" evidence="10">
    <location>
        <position position="319"/>
    </location>
    <ligand>
        <name>substrate</name>
    </ligand>
</feature>
<evidence type="ECO:0000256" key="2">
    <source>
        <dbReference type="ARBA" id="ARBA00022490"/>
    </source>
</evidence>
<comment type="caution">
    <text evidence="10">Lacks conserved residue(s) required for the propagation of feature annotation.</text>
</comment>
<keyword evidence="4 10" id="KW-0808">Transferase</keyword>
<protein>
    <recommendedName>
        <fullName evidence="10">Pyrophosphate--fructose 6-phosphate 1-phosphotransferase subunit beta</fullName>
        <shortName evidence="10">PFP</shortName>
        <ecNumber evidence="10">2.7.1.90</ecNumber>
    </recommendedName>
    <alternativeName>
        <fullName evidence="10">6-phosphofructokinase, pyrophosphate dependent</fullName>
    </alternativeName>
    <alternativeName>
        <fullName evidence="10">PPi-PFK</fullName>
    </alternativeName>
    <alternativeName>
        <fullName evidence="10">Pyrophosphate-dependent 6-phosphofructose-1-kinase</fullName>
    </alternativeName>
</protein>
<dbReference type="Pfam" id="PF00365">
    <property type="entry name" value="PFK"/>
    <property type="match status" value="1"/>
</dbReference>
<evidence type="ECO:0000256" key="1">
    <source>
        <dbReference type="ARBA" id="ARBA00001946"/>
    </source>
</evidence>
<sequence length="551" mass="60436">MATPGREAATYSEVQSSRLNVTLPLPSVLKAPFSVVDGPPSSSAGNPGEIEKLFPNLFGQPSVKLLPSDSSGALSSDQSLRIGVVLSGGQAPGGHNVICGIFDYLQERTKGSTLYGFRGGPAGIMKCKYVQLTTDFIYPYRNQGGFDMICSGRDKIETPEQFKQAEETAVKLNLDGLVVIGGDDSNTNACLLAENFRGKNLKTRVIGCPKTIDGDLKCKEVPTSFGFDTACKIYAEMIGNVMIDARSTGKYYHFVRLMGRAASHITLECALQTHPNITIIGEEVAAKKQTLKNVTDYITDVICKRAELGFNYGVILIPEGLIDFIPEVQQLISELNEILAHDVVDKEGNWKKKLRSQSHQLFEFLPQAIQEQLLLERDPHGNVQVAKIETEKMLIEMVETELEHRRSQGSYNKKFQGQSHFFGYEGRCGLPSSFDSNYCYALGYGAGALLHSGKTGLISSVGNLGAPVENWTVGGTALTSLMDVERRHGKFKPVIKKAMVELEGAPFKKFESVREDWAMKNRYVNPGPVQFVGKTADYINHTLMLELGAQA</sequence>
<comment type="activity regulation">
    <text evidence="10">Allosterically activated by fructose 2,6-bisphosphate.</text>
</comment>
<keyword evidence="2 10" id="KW-0963">Cytoplasm</keyword>
<feature type="binding site" evidence="10">
    <location>
        <begin position="258"/>
        <end position="260"/>
    </location>
    <ligand>
        <name>substrate</name>
    </ligand>
</feature>
<reference evidence="12" key="1">
    <citation type="submission" date="2023-03" db="EMBL/GenBank/DDBJ databases">
        <authorList>
            <person name="Julca I."/>
        </authorList>
    </citation>
    <scope>NUCLEOTIDE SEQUENCE</scope>
</reference>
<dbReference type="GO" id="GO:0005829">
    <property type="term" value="C:cytosol"/>
    <property type="evidence" value="ECO:0007669"/>
    <property type="project" value="TreeGrafter"/>
</dbReference>
<dbReference type="Gene3D" id="3.40.50.450">
    <property type="match status" value="1"/>
</dbReference>
<dbReference type="NCBIfam" id="NF005482">
    <property type="entry name" value="PRK07085.1"/>
    <property type="match status" value="1"/>
</dbReference>
<evidence type="ECO:0000256" key="6">
    <source>
        <dbReference type="ARBA" id="ARBA00022777"/>
    </source>
</evidence>
<keyword evidence="5 10" id="KW-0479">Metal-binding</keyword>
<dbReference type="InterPro" id="IPR022953">
    <property type="entry name" value="ATP_PFK"/>
</dbReference>
<dbReference type="Gene3D" id="1.10.10.480">
    <property type="entry name" value="Phosphofructokinase, domain 3"/>
    <property type="match status" value="1"/>
</dbReference>
<dbReference type="GO" id="GO:0015979">
    <property type="term" value="P:photosynthesis"/>
    <property type="evidence" value="ECO:0007669"/>
    <property type="project" value="TreeGrafter"/>
</dbReference>
<keyword evidence="8 10" id="KW-0324">Glycolysis</keyword>
<organism evidence="12 13">
    <name type="scientific">Oldenlandia corymbosa var. corymbosa</name>
    <dbReference type="NCBI Taxonomy" id="529605"/>
    <lineage>
        <taxon>Eukaryota</taxon>
        <taxon>Viridiplantae</taxon>
        <taxon>Streptophyta</taxon>
        <taxon>Embryophyta</taxon>
        <taxon>Tracheophyta</taxon>
        <taxon>Spermatophyta</taxon>
        <taxon>Magnoliopsida</taxon>
        <taxon>eudicotyledons</taxon>
        <taxon>Gunneridae</taxon>
        <taxon>Pentapetalae</taxon>
        <taxon>asterids</taxon>
        <taxon>lamiids</taxon>
        <taxon>Gentianales</taxon>
        <taxon>Rubiaceae</taxon>
        <taxon>Rubioideae</taxon>
        <taxon>Spermacoceae</taxon>
        <taxon>Hedyotis-Oldenlandia complex</taxon>
        <taxon>Oldenlandia</taxon>
    </lineage>
</organism>
<comment type="function">
    <text evidence="10">Catalytic subunit of pyrophosphate--fructose 6-phosphate 1-phosphotransferase. Catalyzes the phosphorylation of D-fructose 6-phosphate, the first committing step of glycolysis. Uses inorganic phosphate (PPi) as phosphoryl donor instead of ATP like common ATP-dependent phosphofructokinases (ATP-PFKs), which renders the reaction reversible, and can thus function both in glycolysis and gluconeogenesis.</text>
</comment>
<dbReference type="InterPro" id="IPR011183">
    <property type="entry name" value="PfpB_PPi_PFK"/>
</dbReference>
<feature type="binding site" evidence="10">
    <location>
        <position position="183"/>
    </location>
    <ligand>
        <name>Mg(2+)</name>
        <dbReference type="ChEBI" id="CHEBI:18420"/>
        <note>catalytic</note>
    </ligand>
</feature>
<keyword evidence="7 10" id="KW-0460">Magnesium</keyword>
<evidence type="ECO:0000256" key="7">
    <source>
        <dbReference type="ARBA" id="ARBA00022842"/>
    </source>
</evidence>
<evidence type="ECO:0000256" key="4">
    <source>
        <dbReference type="ARBA" id="ARBA00022679"/>
    </source>
</evidence>
<feature type="domain" description="Phosphofructokinase" evidence="11">
    <location>
        <begin position="81"/>
        <end position="443"/>
    </location>
</feature>
<dbReference type="Proteomes" id="UP001161247">
    <property type="component" value="Chromosome 1"/>
</dbReference>
<dbReference type="PANTHER" id="PTHR43650">
    <property type="entry name" value="PYROPHOSPHATE--FRUCTOSE 6-PHOSPHATE 1-PHOSPHOTRANSFERASE"/>
    <property type="match status" value="1"/>
</dbReference>
<dbReference type="Gene3D" id="3.40.50.460">
    <property type="entry name" value="Phosphofructokinase domain"/>
    <property type="match status" value="1"/>
</dbReference>
<dbReference type="AlphaFoldDB" id="A0AAV1C6C0"/>
<evidence type="ECO:0000259" key="11">
    <source>
        <dbReference type="Pfam" id="PF00365"/>
    </source>
</evidence>
<evidence type="ECO:0000256" key="10">
    <source>
        <dbReference type="HAMAP-Rule" id="MF_03185"/>
    </source>
</evidence>
<dbReference type="SUPFAM" id="SSF53784">
    <property type="entry name" value="Phosphofructokinase"/>
    <property type="match status" value="1"/>
</dbReference>
<dbReference type="NCBIfam" id="TIGR02477">
    <property type="entry name" value="PFKA_PPi"/>
    <property type="match status" value="1"/>
</dbReference>
<dbReference type="EC" id="2.7.1.90" evidence="10"/>
<comment type="cofactor">
    <cofactor evidence="1 10">
        <name>Mg(2+)</name>
        <dbReference type="ChEBI" id="CHEBI:18420"/>
    </cofactor>
</comment>
<comment type="subunit">
    <text evidence="10">Tetramer of two alpha (regulatory) and two beta (catalytic) chains.</text>
</comment>
<dbReference type="EMBL" id="OX459118">
    <property type="protein sequence ID" value="CAI9090204.1"/>
    <property type="molecule type" value="Genomic_DNA"/>
</dbReference>
<dbReference type="PANTHER" id="PTHR43650:SF6">
    <property type="entry name" value="PYROPHOSPHATE--FRUCTOSE 6-PHOSPHATE 1-PHOSPHOTRANSFERASE SUBUNIT BETA"/>
    <property type="match status" value="1"/>
</dbReference>
<dbReference type="PIRSF" id="PIRSF005677">
    <property type="entry name" value="PPi_PFK_PfpB"/>
    <property type="match status" value="1"/>
</dbReference>
<feature type="active site" description="Proton acceptor" evidence="10">
    <location>
        <position position="213"/>
    </location>
</feature>
<dbReference type="GO" id="GO:0009749">
    <property type="term" value="P:response to glucose"/>
    <property type="evidence" value="ECO:0007669"/>
    <property type="project" value="TreeGrafter"/>
</dbReference>
<dbReference type="InterPro" id="IPR000023">
    <property type="entry name" value="Phosphofructokinase_dom"/>
</dbReference>
<dbReference type="FunFam" id="1.10.10.480:FF:000002">
    <property type="entry name" value="Pyrophosphate--fructose 6-phosphate 1-phosphotransferase subunit beta"/>
    <property type="match status" value="1"/>
</dbReference>
<dbReference type="PRINTS" id="PR00476">
    <property type="entry name" value="PHFRCTKINASE"/>
</dbReference>
<proteinExistence type="inferred from homology"/>
<comment type="catalytic activity">
    <reaction evidence="9 10">
        <text>beta-D-fructose 6-phosphate + diphosphate = beta-D-fructose 1,6-bisphosphate + phosphate + H(+)</text>
        <dbReference type="Rhea" id="RHEA:13613"/>
        <dbReference type="ChEBI" id="CHEBI:15378"/>
        <dbReference type="ChEBI" id="CHEBI:32966"/>
        <dbReference type="ChEBI" id="CHEBI:33019"/>
        <dbReference type="ChEBI" id="CHEBI:43474"/>
        <dbReference type="ChEBI" id="CHEBI:57634"/>
        <dbReference type="EC" id="2.7.1.90"/>
    </reaction>
</comment>
<feature type="binding site" evidence="10">
    <location>
        <position position="89"/>
    </location>
    <ligand>
        <name>diphosphate</name>
        <dbReference type="ChEBI" id="CHEBI:33019"/>
    </ligand>
</feature>
<keyword evidence="13" id="KW-1185">Reference proteome</keyword>
<dbReference type="GO" id="GO:0047334">
    <property type="term" value="F:diphosphate-fructose-6-phosphate 1-phosphotransferase activity"/>
    <property type="evidence" value="ECO:0007669"/>
    <property type="project" value="UniProtKB-EC"/>
</dbReference>
<evidence type="ECO:0000313" key="12">
    <source>
        <dbReference type="EMBL" id="CAI9090204.1"/>
    </source>
</evidence>
<gene>
    <name evidence="10" type="primary">PFP-BETA</name>
    <name evidence="12" type="ORF">OLC1_LOCUS2413</name>
</gene>
<evidence type="ECO:0000256" key="8">
    <source>
        <dbReference type="ARBA" id="ARBA00023152"/>
    </source>
</evidence>
<feature type="binding site" evidence="10">
    <location>
        <begin position="424"/>
        <end position="427"/>
    </location>
    <ligand>
        <name>substrate</name>
    </ligand>
</feature>
<evidence type="ECO:0000256" key="3">
    <source>
        <dbReference type="ARBA" id="ARBA00022533"/>
    </source>
</evidence>
<feature type="site" description="Important for catalytic activity; stabilizes the transition state when the phosphoryl donor is PPi" evidence="10">
    <location>
        <position position="210"/>
    </location>
</feature>
<comment type="pathway">
    <text evidence="10">Carbohydrate degradation; glycolysis; D-glyceraldehyde 3-phosphate and glycerone phosphate from D-glucose: step 3/4.</text>
</comment>
<keyword evidence="3 10" id="KW-0021">Allosteric enzyme</keyword>
<evidence type="ECO:0000313" key="13">
    <source>
        <dbReference type="Proteomes" id="UP001161247"/>
    </source>
</evidence>
<dbReference type="HAMAP" id="MF_01980">
    <property type="entry name" value="Phosphofructokinase_II_Long"/>
    <property type="match status" value="1"/>
</dbReference>
<comment type="similarity">
    <text evidence="10">Belongs to the phosphofructokinase type A (PFKA) family. PPi-dependent PFK group II subfamily. Clade 'Long' sub-subfamily.</text>
</comment>
<dbReference type="GO" id="GO:0006002">
    <property type="term" value="P:fructose 6-phosphate metabolic process"/>
    <property type="evidence" value="ECO:0007669"/>
    <property type="project" value="InterPro"/>
</dbReference>